<evidence type="ECO:0000313" key="1">
    <source>
        <dbReference type="EMBL" id="GGR29373.1"/>
    </source>
</evidence>
<dbReference type="AlphaFoldDB" id="A0A918CMP0"/>
<reference evidence="1" key="2">
    <citation type="submission" date="2020-09" db="EMBL/GenBank/DDBJ databases">
        <authorList>
            <person name="Sun Q."/>
            <person name="Ohkuma M."/>
        </authorList>
    </citation>
    <scope>NUCLEOTIDE SEQUENCE</scope>
    <source>
        <strain evidence="1">JCM 31311</strain>
    </source>
</reference>
<name>A0A918CMP0_9DEIO</name>
<proteinExistence type="predicted"/>
<keyword evidence="2" id="KW-1185">Reference proteome</keyword>
<organism evidence="1 2">
    <name type="scientific">Deinococcus ruber</name>
    <dbReference type="NCBI Taxonomy" id="1848197"/>
    <lineage>
        <taxon>Bacteria</taxon>
        <taxon>Thermotogati</taxon>
        <taxon>Deinococcota</taxon>
        <taxon>Deinococci</taxon>
        <taxon>Deinococcales</taxon>
        <taxon>Deinococcaceae</taxon>
        <taxon>Deinococcus</taxon>
    </lineage>
</organism>
<dbReference type="EMBL" id="BMQL01000046">
    <property type="protein sequence ID" value="GGR29373.1"/>
    <property type="molecule type" value="Genomic_DNA"/>
</dbReference>
<dbReference type="Proteomes" id="UP000603865">
    <property type="component" value="Unassembled WGS sequence"/>
</dbReference>
<sequence length="64" mass="7148">MPQDAASAALAEVRALVLQSLRDHPNERRLSRIADDLPMPPSVRRELGADEVFSEIARTLRDHS</sequence>
<protein>
    <submittedName>
        <fullName evidence="1">Uncharacterized protein</fullName>
    </submittedName>
</protein>
<accession>A0A918CMP0</accession>
<reference evidence="1" key="1">
    <citation type="journal article" date="2014" name="Int. J. Syst. Evol. Microbiol.">
        <title>Complete genome sequence of Corynebacterium casei LMG S-19264T (=DSM 44701T), isolated from a smear-ripened cheese.</title>
        <authorList>
            <consortium name="US DOE Joint Genome Institute (JGI-PGF)"/>
            <person name="Walter F."/>
            <person name="Albersmeier A."/>
            <person name="Kalinowski J."/>
            <person name="Ruckert C."/>
        </authorList>
    </citation>
    <scope>NUCLEOTIDE SEQUENCE</scope>
    <source>
        <strain evidence="1">JCM 31311</strain>
    </source>
</reference>
<evidence type="ECO:0000313" key="2">
    <source>
        <dbReference type="Proteomes" id="UP000603865"/>
    </source>
</evidence>
<gene>
    <name evidence="1" type="ORF">GCM10008957_45500</name>
</gene>
<comment type="caution">
    <text evidence="1">The sequence shown here is derived from an EMBL/GenBank/DDBJ whole genome shotgun (WGS) entry which is preliminary data.</text>
</comment>